<evidence type="ECO:0000256" key="1">
    <source>
        <dbReference type="SAM" id="MobiDB-lite"/>
    </source>
</evidence>
<protein>
    <submittedName>
        <fullName evidence="2">Uncharacterized protein</fullName>
    </submittedName>
</protein>
<gene>
    <name evidence="2" type="ORF">BD289DRAFT_507819</name>
</gene>
<evidence type="ECO:0000313" key="3">
    <source>
        <dbReference type="Proteomes" id="UP000241462"/>
    </source>
</evidence>
<reference evidence="2 3" key="1">
    <citation type="journal article" date="2018" name="Mycol. Prog.">
        <title>Coniella lustricola, a new species from submerged detritus.</title>
        <authorList>
            <person name="Raudabaugh D.B."/>
            <person name="Iturriaga T."/>
            <person name="Carver A."/>
            <person name="Mondo S."/>
            <person name="Pangilinan J."/>
            <person name="Lipzen A."/>
            <person name="He G."/>
            <person name="Amirebrahimi M."/>
            <person name="Grigoriev I.V."/>
            <person name="Miller A.N."/>
        </authorList>
    </citation>
    <scope>NUCLEOTIDE SEQUENCE [LARGE SCALE GENOMIC DNA]</scope>
    <source>
        <strain evidence="2 3">B22-T-1</strain>
    </source>
</reference>
<feature type="compositionally biased region" description="Low complexity" evidence="1">
    <location>
        <begin position="1"/>
        <end position="13"/>
    </location>
</feature>
<evidence type="ECO:0000313" key="2">
    <source>
        <dbReference type="EMBL" id="PSR80915.1"/>
    </source>
</evidence>
<feature type="compositionally biased region" description="Low complexity" evidence="1">
    <location>
        <begin position="139"/>
        <end position="155"/>
    </location>
</feature>
<organism evidence="2 3">
    <name type="scientific">Coniella lustricola</name>
    <dbReference type="NCBI Taxonomy" id="2025994"/>
    <lineage>
        <taxon>Eukaryota</taxon>
        <taxon>Fungi</taxon>
        <taxon>Dikarya</taxon>
        <taxon>Ascomycota</taxon>
        <taxon>Pezizomycotina</taxon>
        <taxon>Sordariomycetes</taxon>
        <taxon>Sordariomycetidae</taxon>
        <taxon>Diaporthales</taxon>
        <taxon>Schizoparmaceae</taxon>
        <taxon>Coniella</taxon>
    </lineage>
</organism>
<feature type="compositionally biased region" description="Low complexity" evidence="1">
    <location>
        <begin position="21"/>
        <end position="30"/>
    </location>
</feature>
<feature type="compositionally biased region" description="Basic and acidic residues" evidence="1">
    <location>
        <begin position="253"/>
        <end position="265"/>
    </location>
</feature>
<sequence length="317" mass="34582">MAWPSSPSSQVPPSVNPPSVPTTSSGTTTTIDTQEAEIIRKGVAAGNHFVNDFHLQMLNKYDEQRNQKQTPQAKPANPTDKFSVFREANKSVTAAANGGQETQQAQPATVAVAAAATRGAGHLNATPARPPTAFPPPASSVATIRTSSSTASSLTSAPILPSILNQERLSQMDPSTRQECLDLMRNMDRGFGWSGGFLERMREMSGAQSQHESMDVGTSPVVIVKQKQHVVDGEDEENIGQEFQAQQQEYDTEGQHDHLQQHDSDPDGADNSITLALPEDIEAAVKERIRAQHDYNAKAVRIEMELKELWWQYAGRI</sequence>
<feature type="region of interest" description="Disordered" evidence="1">
    <location>
        <begin position="246"/>
        <end position="273"/>
    </location>
</feature>
<feature type="region of interest" description="Disordered" evidence="1">
    <location>
        <begin position="122"/>
        <end position="155"/>
    </location>
</feature>
<accession>A0A2T3A180</accession>
<dbReference type="EMBL" id="KZ678515">
    <property type="protein sequence ID" value="PSR80915.1"/>
    <property type="molecule type" value="Genomic_DNA"/>
</dbReference>
<dbReference type="Proteomes" id="UP000241462">
    <property type="component" value="Unassembled WGS sequence"/>
</dbReference>
<name>A0A2T3A180_9PEZI</name>
<dbReference type="InParanoid" id="A0A2T3A180"/>
<feature type="compositionally biased region" description="Pro residues" evidence="1">
    <location>
        <begin position="128"/>
        <end position="138"/>
    </location>
</feature>
<dbReference type="AlphaFoldDB" id="A0A2T3A180"/>
<feature type="region of interest" description="Disordered" evidence="1">
    <location>
        <begin position="1"/>
        <end position="32"/>
    </location>
</feature>
<proteinExistence type="predicted"/>
<keyword evidence="3" id="KW-1185">Reference proteome</keyword>